<dbReference type="InterPro" id="IPR014182">
    <property type="entry name" value="ADH_Zn_typ-1"/>
</dbReference>
<evidence type="ECO:0000313" key="5">
    <source>
        <dbReference type="Proteomes" id="UP000501602"/>
    </source>
</evidence>
<dbReference type="AlphaFoldDB" id="A0A6H1UEU6"/>
<dbReference type="PANTHER" id="PTHR44154">
    <property type="entry name" value="QUINONE OXIDOREDUCTASE"/>
    <property type="match status" value="1"/>
</dbReference>
<evidence type="ECO:0000259" key="3">
    <source>
        <dbReference type="SMART" id="SM00829"/>
    </source>
</evidence>
<keyword evidence="2" id="KW-0560">Oxidoreductase</keyword>
<comment type="similarity">
    <text evidence="2">Belongs to the zinc-containing alcohol dehydrogenase family. Quinone oxidoreductase subfamily.</text>
</comment>
<keyword evidence="2" id="KW-0479">Metal-binding</keyword>
<dbReference type="SUPFAM" id="SSF50129">
    <property type="entry name" value="GroES-like"/>
    <property type="match status" value="1"/>
</dbReference>
<dbReference type="InterPro" id="IPR020843">
    <property type="entry name" value="ER"/>
</dbReference>
<dbReference type="NCBIfam" id="TIGR02817">
    <property type="entry name" value="adh_fam_1"/>
    <property type="match status" value="1"/>
</dbReference>
<dbReference type="SUPFAM" id="SSF51735">
    <property type="entry name" value="NAD(P)-binding Rossmann-fold domains"/>
    <property type="match status" value="1"/>
</dbReference>
<dbReference type="InterPro" id="IPR011032">
    <property type="entry name" value="GroES-like_sf"/>
</dbReference>
<dbReference type="GO" id="GO:0016491">
    <property type="term" value="F:oxidoreductase activity"/>
    <property type="evidence" value="ECO:0007669"/>
    <property type="project" value="UniProtKB-KW"/>
</dbReference>
<dbReference type="RefSeq" id="WP_168660886.1">
    <property type="nucleotide sequence ID" value="NZ_CP051180.1"/>
</dbReference>
<dbReference type="KEGG" id="fes:HER31_12430"/>
<accession>A0A6H1UEU6</accession>
<gene>
    <name evidence="4" type="ORF">HER31_12430</name>
</gene>
<dbReference type="Gene3D" id="3.90.180.10">
    <property type="entry name" value="Medium-chain alcohol dehydrogenases, catalytic domain"/>
    <property type="match status" value="1"/>
</dbReference>
<name>A0A6H1UEU6_9GAMM</name>
<proteinExistence type="inferred from homology"/>
<dbReference type="CDD" id="cd08252">
    <property type="entry name" value="AL_MDR"/>
    <property type="match status" value="1"/>
</dbReference>
<evidence type="ECO:0000256" key="1">
    <source>
        <dbReference type="ARBA" id="ARBA00022857"/>
    </source>
</evidence>
<keyword evidence="5" id="KW-1185">Reference proteome</keyword>
<dbReference type="Gene3D" id="3.40.50.720">
    <property type="entry name" value="NAD(P)-binding Rossmann-like Domain"/>
    <property type="match status" value="1"/>
</dbReference>
<sequence>MKAIGYQQCLSADNENALTDITLDQPQAAGRDLLVEVKAISVNPVDTKIRTNVAPAAGDWKVIGWDAAGIVTAVGDGVTDFKVGDEVFYAGDLTRSGSNAEFQLVDERIVGRKPASLSFAEAAAMPLTAITAYELLFDRLQVATTEPKKLLVVGAAGGVGSILVQLAKKLTNLEVIGTASRTESSDWLKQLGVDHVINHRNPLSEELKAIGIDEVDYVAGLTNSDDHLQEIVKSLKPQGQFGLIDDPQVFDIRALKQKSISLHWEFMYTRSMFTTDDMIAQQQLLNKVADLVDAGDLKTTVGEHFGTINAANLLKAHRLLESQKAIGKIVLEGF</sequence>
<protein>
    <recommendedName>
        <fullName evidence="2">Zinc-type alcohol dehydrogenase-like protein</fullName>
    </recommendedName>
</protein>
<keyword evidence="1" id="KW-0521">NADP</keyword>
<dbReference type="PANTHER" id="PTHR44154:SF1">
    <property type="entry name" value="QUINONE OXIDOREDUCTASE"/>
    <property type="match status" value="1"/>
</dbReference>
<feature type="domain" description="Enoyl reductase (ER)" evidence="3">
    <location>
        <begin position="16"/>
        <end position="331"/>
    </location>
</feature>
<evidence type="ECO:0000313" key="4">
    <source>
        <dbReference type="EMBL" id="QIZ77627.1"/>
    </source>
</evidence>
<evidence type="ECO:0000256" key="2">
    <source>
        <dbReference type="RuleBase" id="RU364000"/>
    </source>
</evidence>
<dbReference type="InterPro" id="IPR036291">
    <property type="entry name" value="NAD(P)-bd_dom_sf"/>
</dbReference>
<dbReference type="InterPro" id="IPR013154">
    <property type="entry name" value="ADH-like_N"/>
</dbReference>
<dbReference type="Proteomes" id="UP000501602">
    <property type="component" value="Chromosome"/>
</dbReference>
<dbReference type="Pfam" id="PF13602">
    <property type="entry name" value="ADH_zinc_N_2"/>
    <property type="match status" value="1"/>
</dbReference>
<dbReference type="SMART" id="SM00829">
    <property type="entry name" value="PKS_ER"/>
    <property type="match status" value="1"/>
</dbReference>
<keyword evidence="2" id="KW-0862">Zinc</keyword>
<dbReference type="GO" id="GO:0008270">
    <property type="term" value="F:zinc ion binding"/>
    <property type="evidence" value="ECO:0007669"/>
    <property type="project" value="InterPro"/>
</dbReference>
<organism evidence="4 5">
    <name type="scientific">Ferrimonas lipolytica</name>
    <dbReference type="NCBI Taxonomy" id="2724191"/>
    <lineage>
        <taxon>Bacteria</taxon>
        <taxon>Pseudomonadati</taxon>
        <taxon>Pseudomonadota</taxon>
        <taxon>Gammaproteobacteria</taxon>
        <taxon>Alteromonadales</taxon>
        <taxon>Ferrimonadaceae</taxon>
        <taxon>Ferrimonas</taxon>
    </lineage>
</organism>
<dbReference type="Pfam" id="PF08240">
    <property type="entry name" value="ADH_N"/>
    <property type="match status" value="1"/>
</dbReference>
<dbReference type="EMBL" id="CP051180">
    <property type="protein sequence ID" value="QIZ77627.1"/>
    <property type="molecule type" value="Genomic_DNA"/>
</dbReference>
<dbReference type="InterPro" id="IPR051603">
    <property type="entry name" value="Zinc-ADH_QOR/CCCR"/>
</dbReference>
<reference evidence="4 5" key="1">
    <citation type="submission" date="2020-04" db="EMBL/GenBank/DDBJ databases">
        <title>Ferrimonas sp. S7 isolated from sea water.</title>
        <authorList>
            <person name="Bae S.S."/>
            <person name="Baek K."/>
        </authorList>
    </citation>
    <scope>NUCLEOTIDE SEQUENCE [LARGE SCALE GENOMIC DNA]</scope>
    <source>
        <strain evidence="4 5">S7</strain>
    </source>
</reference>